<gene>
    <name evidence="2" type="ORF">A7Q00_09005</name>
</gene>
<comment type="caution">
    <text evidence="2">The sequence shown here is derived from an EMBL/GenBank/DDBJ whole genome shotgun (WGS) entry which is preliminary data.</text>
</comment>
<protein>
    <submittedName>
        <fullName evidence="2">Uncharacterized protein</fullName>
    </submittedName>
</protein>
<proteinExistence type="predicted"/>
<name>A0A1B6VX29_9NEIS</name>
<sequence>MKQILGIVACILLFGCQPQDKAVNQPSAASESQVALKPTPDSPARAKVRSQGVPLGNILGICSEEVAGIEFYIMDSMAATPASMREDWLKEAVLNNSGNRLYAHYAVSEAQLADFFSDLAASKVLPYDTQDPYFDYRLLIEVKKKDGESIQFATTRSYNNGIMLATLIRGSKRINFEADLQDMVKLLQYAGRSDMLMDS</sequence>
<organism evidence="2 3">
    <name type="scientific">Eikenella halliae</name>
    <dbReference type="NCBI Taxonomy" id="1795832"/>
    <lineage>
        <taxon>Bacteria</taxon>
        <taxon>Pseudomonadati</taxon>
        <taxon>Pseudomonadota</taxon>
        <taxon>Betaproteobacteria</taxon>
        <taxon>Neisseriales</taxon>
        <taxon>Neisseriaceae</taxon>
        <taxon>Eikenella</taxon>
    </lineage>
</organism>
<evidence type="ECO:0000313" key="2">
    <source>
        <dbReference type="EMBL" id="OAM40419.1"/>
    </source>
</evidence>
<evidence type="ECO:0000313" key="3">
    <source>
        <dbReference type="Proteomes" id="UP000077726"/>
    </source>
</evidence>
<dbReference type="STRING" id="1795832.A7Q00_09005"/>
<dbReference type="RefSeq" id="WP_064090224.1">
    <property type="nucleotide sequence ID" value="NZ_LXSQ01000021.1"/>
</dbReference>
<feature type="region of interest" description="Disordered" evidence="1">
    <location>
        <begin position="27"/>
        <end position="47"/>
    </location>
</feature>
<dbReference type="AlphaFoldDB" id="A0A1B6VX29"/>
<evidence type="ECO:0000256" key="1">
    <source>
        <dbReference type="SAM" id="MobiDB-lite"/>
    </source>
</evidence>
<dbReference type="EMBL" id="LXSQ01000021">
    <property type="protein sequence ID" value="OAM40419.1"/>
    <property type="molecule type" value="Genomic_DNA"/>
</dbReference>
<accession>A0A1B6VX29</accession>
<dbReference type="PROSITE" id="PS51257">
    <property type="entry name" value="PROKAR_LIPOPROTEIN"/>
    <property type="match status" value="1"/>
</dbReference>
<keyword evidence="3" id="KW-1185">Reference proteome</keyword>
<dbReference type="Proteomes" id="UP000077726">
    <property type="component" value="Unassembled WGS sequence"/>
</dbReference>
<reference evidence="3" key="1">
    <citation type="submission" date="2016-05" db="EMBL/GenBank/DDBJ databases">
        <title>Draft genome of Corynebacterium afermentans subsp. afermentans LCDC 88199T.</title>
        <authorList>
            <person name="Bernier A.-M."/>
            <person name="Bernard K."/>
        </authorList>
    </citation>
    <scope>NUCLEOTIDE SEQUENCE [LARGE SCALE GENOMIC DNA]</scope>
    <source>
        <strain evidence="3">NML130454</strain>
    </source>
</reference>